<dbReference type="PANTHER" id="PTHR42905:SF16">
    <property type="entry name" value="CARBOXYPHOSPHONOENOLPYRUVATE PHOSPHONOMUTASE-LIKE PROTEIN (AFU_ORTHOLOGUE AFUA_5G07230)"/>
    <property type="match status" value="1"/>
</dbReference>
<dbReference type="InterPro" id="IPR040442">
    <property type="entry name" value="Pyrv_kinase-like_dom_sf"/>
</dbReference>
<organism evidence="1 2">
    <name type="scientific">Kribbella rubisoli</name>
    <dbReference type="NCBI Taxonomy" id="3075929"/>
    <lineage>
        <taxon>Bacteria</taxon>
        <taxon>Bacillati</taxon>
        <taxon>Actinomycetota</taxon>
        <taxon>Actinomycetes</taxon>
        <taxon>Propionibacteriales</taxon>
        <taxon>Kribbellaceae</taxon>
        <taxon>Kribbella</taxon>
    </lineage>
</organism>
<dbReference type="AlphaFoldDB" id="A0A4Q7WPJ0"/>
<name>A0A4Q7WPJ0_9ACTN</name>
<dbReference type="CDD" id="cd00377">
    <property type="entry name" value="ICL_PEPM"/>
    <property type="match status" value="1"/>
</dbReference>
<keyword evidence="2" id="KW-1185">Reference proteome</keyword>
<keyword evidence="1" id="KW-0456">Lyase</keyword>
<accession>A0A4Q7WPJ0</accession>
<evidence type="ECO:0000313" key="2">
    <source>
        <dbReference type="Proteomes" id="UP000292027"/>
    </source>
</evidence>
<comment type="caution">
    <text evidence="1">The sequence shown here is derived from an EMBL/GenBank/DDBJ whole genome shotgun (WGS) entry which is preliminary data.</text>
</comment>
<dbReference type="GO" id="GO:0016829">
    <property type="term" value="F:lyase activity"/>
    <property type="evidence" value="ECO:0007669"/>
    <property type="project" value="UniProtKB-KW"/>
</dbReference>
<dbReference type="PANTHER" id="PTHR42905">
    <property type="entry name" value="PHOSPHOENOLPYRUVATE CARBOXYLASE"/>
    <property type="match status" value="1"/>
</dbReference>
<dbReference type="OrthoDB" id="9780430at2"/>
<dbReference type="InterPro" id="IPR015813">
    <property type="entry name" value="Pyrv/PenolPyrv_kinase-like_dom"/>
</dbReference>
<reference evidence="1 2" key="1">
    <citation type="journal article" date="2015" name="Stand. Genomic Sci.">
        <title>Genomic Encyclopedia of Bacterial and Archaeal Type Strains, Phase III: the genomes of soil and plant-associated and newly described type strains.</title>
        <authorList>
            <person name="Whitman W.B."/>
            <person name="Woyke T."/>
            <person name="Klenk H.P."/>
            <person name="Zhou Y."/>
            <person name="Lilburn T.G."/>
            <person name="Beck B.J."/>
            <person name="De Vos P."/>
            <person name="Vandamme P."/>
            <person name="Eisen J.A."/>
            <person name="Garrity G."/>
            <person name="Hugenholtz P."/>
            <person name="Kyrpides N.C."/>
        </authorList>
    </citation>
    <scope>NUCLEOTIDE SEQUENCE [LARGE SCALE GENOMIC DNA]</scope>
    <source>
        <strain evidence="1 2">VKM Ac-2540</strain>
    </source>
</reference>
<sequence length="256" mass="26948">MSELQQQCEVLRSLHRPGDPLLLPNAWDAATARAVVAAGYPVVATTSFGVAAALGYEDDEGAPGHEMLAAAGRIVRAVDVPVSVDAEAGYQMEPAELVAALHAVGAAGCNLEDSDHRSGGLRDTAVQAEWLAAIRASATAIDYPLVINARIDAFVPPFLAGAELEAYTALVPEATGRAKAYLDAGVDCVYPIGPWDSDALRHFVSDVQGPVNVTHWPQSQSPAELAELGVARVSWAIFLYEDAMARFADELGTLQG</sequence>
<gene>
    <name evidence="1" type="ORF">EV645_6298</name>
</gene>
<proteinExistence type="predicted"/>
<dbReference type="Gene3D" id="3.20.20.60">
    <property type="entry name" value="Phosphoenolpyruvate-binding domains"/>
    <property type="match status" value="1"/>
</dbReference>
<dbReference type="Proteomes" id="UP000292027">
    <property type="component" value="Unassembled WGS sequence"/>
</dbReference>
<dbReference type="RefSeq" id="WP_130447623.1">
    <property type="nucleotide sequence ID" value="NZ_SHKR01000015.1"/>
</dbReference>
<protein>
    <submittedName>
        <fullName evidence="1">2-methylisocitrate lyase-like PEP mutase family enzyme</fullName>
    </submittedName>
</protein>
<evidence type="ECO:0000313" key="1">
    <source>
        <dbReference type="EMBL" id="RZU11139.1"/>
    </source>
</evidence>
<dbReference type="Pfam" id="PF13714">
    <property type="entry name" value="PEP_mutase"/>
    <property type="match status" value="1"/>
</dbReference>
<dbReference type="SUPFAM" id="SSF51621">
    <property type="entry name" value="Phosphoenolpyruvate/pyruvate domain"/>
    <property type="match status" value="1"/>
</dbReference>
<dbReference type="EMBL" id="SHKR01000015">
    <property type="protein sequence ID" value="RZU11139.1"/>
    <property type="molecule type" value="Genomic_DNA"/>
</dbReference>
<dbReference type="InterPro" id="IPR039556">
    <property type="entry name" value="ICL/PEPM"/>
</dbReference>